<comment type="cofactor">
    <cofactor evidence="8">
        <name>Mg(2+)</name>
        <dbReference type="ChEBI" id="CHEBI:18420"/>
    </cofactor>
</comment>
<dbReference type="Gene3D" id="3.90.550.10">
    <property type="entry name" value="Spore Coat Polysaccharide Biosynthesis Protein SpsA, Chain A"/>
    <property type="match status" value="1"/>
</dbReference>
<keyword evidence="5 8" id="KW-0460">Magnesium</keyword>
<evidence type="ECO:0000256" key="3">
    <source>
        <dbReference type="ARBA" id="ARBA00022723"/>
    </source>
</evidence>
<feature type="binding site" evidence="8">
    <location>
        <position position="108"/>
    </location>
    <ligand>
        <name>GTP</name>
        <dbReference type="ChEBI" id="CHEBI:37565"/>
    </ligand>
</feature>
<dbReference type="GO" id="GO:0046872">
    <property type="term" value="F:metal ion binding"/>
    <property type="evidence" value="ECO:0007669"/>
    <property type="project" value="UniProtKB-KW"/>
</dbReference>
<comment type="caution">
    <text evidence="8">Lacks conserved residue(s) required for the propagation of feature annotation.</text>
</comment>
<evidence type="ECO:0000259" key="9">
    <source>
        <dbReference type="Pfam" id="PF12804"/>
    </source>
</evidence>
<organism evidence="10 11">
    <name type="scientific">Horticoccus luteus</name>
    <dbReference type="NCBI Taxonomy" id="2862869"/>
    <lineage>
        <taxon>Bacteria</taxon>
        <taxon>Pseudomonadati</taxon>
        <taxon>Verrucomicrobiota</taxon>
        <taxon>Opitutia</taxon>
        <taxon>Opitutales</taxon>
        <taxon>Opitutaceae</taxon>
        <taxon>Horticoccus</taxon>
    </lineage>
</organism>
<dbReference type="Pfam" id="PF12804">
    <property type="entry name" value="NTP_transf_3"/>
    <property type="match status" value="1"/>
</dbReference>
<keyword evidence="3 8" id="KW-0479">Metal-binding</keyword>
<feature type="binding site" evidence="8">
    <location>
        <position position="79"/>
    </location>
    <ligand>
        <name>GTP</name>
        <dbReference type="ChEBI" id="CHEBI:37565"/>
    </ligand>
</feature>
<dbReference type="EC" id="2.7.7.77" evidence="8"/>
<name>A0A8F9XGK0_9BACT</name>
<evidence type="ECO:0000256" key="2">
    <source>
        <dbReference type="ARBA" id="ARBA00022679"/>
    </source>
</evidence>
<dbReference type="RefSeq" id="WP_220161414.1">
    <property type="nucleotide sequence ID" value="NZ_CP080507.1"/>
</dbReference>
<gene>
    <name evidence="8" type="primary">mobA</name>
    <name evidence="10" type="ORF">K0B96_13515</name>
</gene>
<dbReference type="EMBL" id="CP080507">
    <property type="protein sequence ID" value="QYM78310.1"/>
    <property type="molecule type" value="Genomic_DNA"/>
</dbReference>
<evidence type="ECO:0000256" key="1">
    <source>
        <dbReference type="ARBA" id="ARBA00022490"/>
    </source>
</evidence>
<reference evidence="10" key="1">
    <citation type="submission" date="2021-08" db="EMBL/GenBank/DDBJ databases">
        <title>Genome of a novel bacterium of the phylum Verrucomicrobia, Oleiharenicola sp. KSB-15.</title>
        <authorList>
            <person name="Chung J.-H."/>
            <person name="Ahn J.-H."/>
            <person name="Yoon Y."/>
            <person name="Kim D.-Y."/>
            <person name="An S.-H."/>
            <person name="Park I."/>
            <person name="Yeon J."/>
        </authorList>
    </citation>
    <scope>NUCLEOTIDE SEQUENCE</scope>
    <source>
        <strain evidence="10">KSB-15</strain>
    </source>
</reference>
<keyword evidence="7 8" id="KW-0501">Molybdenum cofactor biosynthesis</keyword>
<evidence type="ECO:0000313" key="10">
    <source>
        <dbReference type="EMBL" id="QYM78310.1"/>
    </source>
</evidence>
<dbReference type="GO" id="GO:0006777">
    <property type="term" value="P:Mo-molybdopterin cofactor biosynthetic process"/>
    <property type="evidence" value="ECO:0007669"/>
    <property type="project" value="UniProtKB-KW"/>
</dbReference>
<feature type="binding site" evidence="8">
    <location>
        <position position="108"/>
    </location>
    <ligand>
        <name>Mg(2+)</name>
        <dbReference type="ChEBI" id="CHEBI:18420"/>
    </ligand>
</feature>
<dbReference type="AlphaFoldDB" id="A0A8F9XGK0"/>
<protein>
    <recommendedName>
        <fullName evidence="8">Probable molybdenum cofactor guanylyltransferase</fullName>
        <shortName evidence="8">MoCo guanylyltransferase</shortName>
        <ecNumber evidence="8">2.7.7.77</ecNumber>
    </recommendedName>
    <alternativeName>
        <fullName evidence="8">GTP:molybdopterin guanylyltransferase</fullName>
    </alternativeName>
    <alternativeName>
        <fullName evidence="8">Mo-MPT guanylyltransferase</fullName>
    </alternativeName>
    <alternativeName>
        <fullName evidence="8">Molybdopterin guanylyltransferase</fullName>
    </alternativeName>
    <alternativeName>
        <fullName evidence="8">Molybdopterin-guanine dinucleotide synthase</fullName>
        <shortName evidence="8">MGD synthase</shortName>
    </alternativeName>
</protein>
<keyword evidence="1 8" id="KW-0963">Cytoplasm</keyword>
<dbReference type="InterPro" id="IPR025877">
    <property type="entry name" value="MobA-like_NTP_Trfase"/>
</dbReference>
<comment type="domain">
    <text evidence="8">The N-terminal domain determines nucleotide recognition and specific binding, while the C-terminal domain determines the specific binding to the target protein.</text>
</comment>
<dbReference type="Proteomes" id="UP000825051">
    <property type="component" value="Chromosome"/>
</dbReference>
<keyword evidence="6 8" id="KW-0342">GTP-binding</keyword>
<feature type="domain" description="MobA-like NTP transferase" evidence="9">
    <location>
        <begin position="16"/>
        <end position="169"/>
    </location>
</feature>
<dbReference type="InterPro" id="IPR029044">
    <property type="entry name" value="Nucleotide-diphossugar_trans"/>
</dbReference>
<keyword evidence="2 8" id="KW-0808">Transferase</keyword>
<keyword evidence="4 8" id="KW-0547">Nucleotide-binding</keyword>
<comment type="catalytic activity">
    <reaction evidence="8">
        <text>Mo-molybdopterin + GTP + H(+) = Mo-molybdopterin guanine dinucleotide + diphosphate</text>
        <dbReference type="Rhea" id="RHEA:34243"/>
        <dbReference type="ChEBI" id="CHEBI:15378"/>
        <dbReference type="ChEBI" id="CHEBI:33019"/>
        <dbReference type="ChEBI" id="CHEBI:37565"/>
        <dbReference type="ChEBI" id="CHEBI:71302"/>
        <dbReference type="ChEBI" id="CHEBI:71310"/>
        <dbReference type="EC" id="2.7.7.77"/>
    </reaction>
</comment>
<feature type="binding site" evidence="8">
    <location>
        <begin position="19"/>
        <end position="21"/>
    </location>
    <ligand>
        <name>GTP</name>
        <dbReference type="ChEBI" id="CHEBI:37565"/>
    </ligand>
</feature>
<sequence>MSSIENPSPLPLRWAGVVLAGGHSRRMGREKALLEVNGEALWRRQERVLREAGAAEVWLSARPEQAWATAEASGRVVHDRVVDAGPLAGIAATLAASTATHLAVLAVDLPRMEAAWLRRLSAACGPGRGAVGRREGFFEPLAAIYPREILVAAERALARGERSLQRLLTAEAARFAIVEIGAMDAASFENWNEPPASGEARRQA</sequence>
<dbReference type="PANTHER" id="PTHR19136:SF81">
    <property type="entry name" value="MOLYBDENUM COFACTOR GUANYLYLTRANSFERASE"/>
    <property type="match status" value="1"/>
</dbReference>
<keyword evidence="10" id="KW-0548">Nucleotidyltransferase</keyword>
<evidence type="ECO:0000256" key="6">
    <source>
        <dbReference type="ARBA" id="ARBA00023134"/>
    </source>
</evidence>
<evidence type="ECO:0000256" key="7">
    <source>
        <dbReference type="ARBA" id="ARBA00023150"/>
    </source>
</evidence>
<dbReference type="SUPFAM" id="SSF53448">
    <property type="entry name" value="Nucleotide-diphospho-sugar transferases"/>
    <property type="match status" value="1"/>
</dbReference>
<dbReference type="InterPro" id="IPR013482">
    <property type="entry name" value="Molybde_CF_guanTrfase"/>
</dbReference>
<evidence type="ECO:0000313" key="11">
    <source>
        <dbReference type="Proteomes" id="UP000825051"/>
    </source>
</evidence>
<dbReference type="HAMAP" id="MF_00316">
    <property type="entry name" value="MobA"/>
    <property type="match status" value="1"/>
</dbReference>
<dbReference type="CDD" id="cd02503">
    <property type="entry name" value="MobA"/>
    <property type="match status" value="1"/>
</dbReference>
<dbReference type="PANTHER" id="PTHR19136">
    <property type="entry name" value="MOLYBDENUM COFACTOR GUANYLYLTRANSFERASE"/>
    <property type="match status" value="1"/>
</dbReference>
<proteinExistence type="inferred from homology"/>
<dbReference type="GO" id="GO:0005737">
    <property type="term" value="C:cytoplasm"/>
    <property type="evidence" value="ECO:0007669"/>
    <property type="project" value="UniProtKB-SubCell"/>
</dbReference>
<keyword evidence="11" id="KW-1185">Reference proteome</keyword>
<feature type="binding site" evidence="8">
    <location>
        <position position="31"/>
    </location>
    <ligand>
        <name>GTP</name>
        <dbReference type="ChEBI" id="CHEBI:37565"/>
    </ligand>
</feature>
<comment type="similarity">
    <text evidence="8">Belongs to the MobA family.</text>
</comment>
<comment type="function">
    <text evidence="8">Transfers a GMP moiety from GTP to Mo-molybdopterin (Mo-MPT) cofactor (Moco or molybdenum cofactor) to form Mo-molybdopterin guanine dinucleotide (Mo-MGD) cofactor.</text>
</comment>
<evidence type="ECO:0000256" key="8">
    <source>
        <dbReference type="HAMAP-Rule" id="MF_00316"/>
    </source>
</evidence>
<evidence type="ECO:0000256" key="5">
    <source>
        <dbReference type="ARBA" id="ARBA00022842"/>
    </source>
</evidence>
<accession>A0A8F9XGK0</accession>
<comment type="subcellular location">
    <subcellularLocation>
        <location evidence="8">Cytoplasm</location>
    </subcellularLocation>
</comment>
<evidence type="ECO:0000256" key="4">
    <source>
        <dbReference type="ARBA" id="ARBA00022741"/>
    </source>
</evidence>
<dbReference type="GO" id="GO:0005525">
    <property type="term" value="F:GTP binding"/>
    <property type="evidence" value="ECO:0007669"/>
    <property type="project" value="UniProtKB-UniRule"/>
</dbReference>
<dbReference type="KEGG" id="ole:K0B96_13515"/>
<dbReference type="GO" id="GO:0061603">
    <property type="term" value="F:molybdenum cofactor guanylyltransferase activity"/>
    <property type="evidence" value="ECO:0007669"/>
    <property type="project" value="UniProtKB-EC"/>
</dbReference>